<dbReference type="Proteomes" id="UP000091857">
    <property type="component" value="Chromosome 8"/>
</dbReference>
<dbReference type="EMBL" id="CM004394">
    <property type="protein sequence ID" value="KAG8649972.1"/>
    <property type="molecule type" value="Genomic_DNA"/>
</dbReference>
<comment type="caution">
    <text evidence="1">The sequence shown here is derived from an EMBL/GenBank/DDBJ whole genome shotgun (WGS) entry which is preliminary data.</text>
</comment>
<evidence type="ECO:0000313" key="2">
    <source>
        <dbReference type="Proteomes" id="UP000091857"/>
    </source>
</evidence>
<reference evidence="2" key="1">
    <citation type="journal article" date="2016" name="Nat. Biotechnol.">
        <title>Sequencing wild and cultivated cassava and related species reveals extensive interspecific hybridization and genetic diversity.</title>
        <authorList>
            <person name="Bredeson J.V."/>
            <person name="Lyons J.B."/>
            <person name="Prochnik S.E."/>
            <person name="Wu G.A."/>
            <person name="Ha C.M."/>
            <person name="Edsinger-Gonzales E."/>
            <person name="Grimwood J."/>
            <person name="Schmutz J."/>
            <person name="Rabbi I.Y."/>
            <person name="Egesi C."/>
            <person name="Nauluvula P."/>
            <person name="Lebot V."/>
            <person name="Ndunguru J."/>
            <person name="Mkamilo G."/>
            <person name="Bart R.S."/>
            <person name="Setter T.L."/>
            <person name="Gleadow R.M."/>
            <person name="Kulakow P."/>
            <person name="Ferguson M.E."/>
            <person name="Rounsley S."/>
            <person name="Rokhsar D.S."/>
        </authorList>
    </citation>
    <scope>NUCLEOTIDE SEQUENCE [LARGE SCALE GENOMIC DNA]</scope>
    <source>
        <strain evidence="2">cv. AM560-2</strain>
    </source>
</reference>
<organism evidence="1 2">
    <name type="scientific">Manihot esculenta</name>
    <name type="common">Cassava</name>
    <name type="synonym">Jatropha manihot</name>
    <dbReference type="NCBI Taxonomy" id="3983"/>
    <lineage>
        <taxon>Eukaryota</taxon>
        <taxon>Viridiplantae</taxon>
        <taxon>Streptophyta</taxon>
        <taxon>Embryophyta</taxon>
        <taxon>Tracheophyta</taxon>
        <taxon>Spermatophyta</taxon>
        <taxon>Magnoliopsida</taxon>
        <taxon>eudicotyledons</taxon>
        <taxon>Gunneridae</taxon>
        <taxon>Pentapetalae</taxon>
        <taxon>rosids</taxon>
        <taxon>fabids</taxon>
        <taxon>Malpighiales</taxon>
        <taxon>Euphorbiaceae</taxon>
        <taxon>Crotonoideae</taxon>
        <taxon>Manihoteae</taxon>
        <taxon>Manihot</taxon>
    </lineage>
</organism>
<accession>A0ACB7HBK1</accession>
<sequence length="1943" mass="221873">MVLDIILPIFTEIIKDPIYKYVIVPVKRHISYTFKSESKVTRLQDEAERLKDKRERLQQSVDQATRNGKEIFENVTKWLTSADQTIKEADELIQGKEQVKKWCFIGLCPNLQTRHMLGRNSEKKTSAIYKLLNEGELDSISYLPPPKQIAAESVYSREALHSRVSILKEIMGALKDPNLNMIGVYGMGGVGKTTLAKEVHRQAQDDKSFDVVVMVAVSQTPDVRRIQEEIAEVLGLDLREEGMLLRANRLCERLKKEKKVLIILDDIWKQLDLKAVGIPFGDDCRGCSILLTSRRRDVLSREMGTQKEFSLEVLQEKEAWSLFEMTVFDAEDPKLPPIATEIVKKCAGLPLLIHKVAMDLRRCESYKWNDKLKQLSDFDNEEIEEKVHSVLKSSYNNLPPELGSFFLLCGLFGQSNIQIQSLLKYSMGLGLFKRVVTVEDMRNKVFTLIDDLKAECLLLDGDMDGFVKMHDVVRDTALSIASRKHHAFIGINGTFPMELPNKDCTTISLPYCDIQELPQWMECPKAELLSLFTEDLSLEVPDLFFEGIRKLKVVDFTGMRFISLPSSIGFLINLHTLCLHRCQMNDVVIIKELKQLGVLSFADSYIVELPRQIEELTQLKLLDLGNCSKLKVIPANVLSKLSLLEALYMNNSFVQWDVKGISNEGNASLTELEQLSRLTTLEIQVLDAKIIPKTLFSHGLRRYKIFIGDVWGWHGNYETSKTLKLKLKTSIHLEYGVKELLRDTEDLYLDEVSGVENILFDIDREGFPRLKHLHVQNDVVIQHVINSTKWAACHSFPILESLFLENLLNLEEICHGKLEAGSFSKLRILEVRNCERLTNLFLLPTKIEAPVIDESENNNEVVEFGQLCSLKLINLPHLQFFCAEMKVAQGTEVRRKQSAAIPEFEEFVSEHELGAHSSLFNRMVSFPNLEDLQLTSINCENIWHDHLSTTSSNLTCLILNGCHNLKYLFTAHIVSSLLQLKKLEIENCRSIEEIILTEVAERKESVTKILFPNLDKLRLYLLPKLVRFCNGCPVEFPCLRELDISYCDVLMCFVPSVPLAGMMAKEGNTKMNDNPKIQSLFDEMVAFSNLETLKLHEMSMLKSIWHDQLTANSFCKLKSLRISECRNLVTVFSWNVLERFKRLEELQLDFCASLQEIYHLEGFNIEEGNVIAAFELRDLSLRWLESLKHVWSKDPQGLFTFENLKSVRVDGCKVLKNLLPTSIAKGLLQLEQLEINDCGVEEIVAKAEGVELTPYFFKFPRLTYLELSKLPELRSFYPGTHTCEWQKLRCLKVYDCRRLVKFASEFSAYQQGDGKDQHNIPIQPPFFLLEKVSPKLEELTLESEDLTAIQLGQLPFDCFSKLKVLTLSGLQNEPRPFLLSFLRRHCYLEKVHAFGGNLEELFSHGGFVGEEEHARPLARVKHLELSNVDSLKCIWKQDPQVEPLLQYLQSLRVDNCKDLINIAPSSSSFLNLATLHVVHCDGLTHLIMASTAKTMVQLTNMRISYCPSLTEIVSSDGDHMEDEIIFSKLKYLELEYLTSLTSFFAGNHALSFPSLENVIVTGCYKMKIFSHGILITPKLRGILLKRDADKQHWEGDLNATIACQLTERVGSFFQVSEFPELWHNGNQGRLFLNVESLVVDKHALSSKAISANLLQFLSKLRKIEVRDCDSLEVVFDMEGLSTDDGQVGLLPRLSELKLKNLSMLKHLWNKDPGEILDLKNLRLLQVQNCGSLEYIFTKSMAFCLRQLQKIEILKCNMLEGIIGVEAEESTSENKMIFPSLESVVLQCLPKFSSFCLGSSNMEYPLKKMSIYDCPSMKTFFSTPRRAQKPGKDDEGREHRLDKMFPNLEELSLDSKSTLLILQSEFSTQLFSQVKVCELRFFPNKSPASLSGFLPRFSNLKELGVRDSSLKELFRFETLCGDQEDATILPRIRVVKLYNLGDLI</sequence>
<protein>
    <submittedName>
        <fullName evidence="1">Uncharacterized protein</fullName>
    </submittedName>
</protein>
<keyword evidence="2" id="KW-1185">Reference proteome</keyword>
<gene>
    <name evidence="1" type="ORF">MANES_08G163700v8</name>
</gene>
<name>A0ACB7HBK1_MANES</name>
<proteinExistence type="predicted"/>
<evidence type="ECO:0000313" key="1">
    <source>
        <dbReference type="EMBL" id="KAG8649972.1"/>
    </source>
</evidence>